<dbReference type="GO" id="GO:0006281">
    <property type="term" value="P:DNA repair"/>
    <property type="evidence" value="ECO:0007669"/>
    <property type="project" value="InterPro"/>
</dbReference>
<dbReference type="Proteomes" id="UP000610760">
    <property type="component" value="Unassembled WGS sequence"/>
</dbReference>
<evidence type="ECO:0000313" key="9">
    <source>
        <dbReference type="EMBL" id="MBC8559147.1"/>
    </source>
</evidence>
<keyword evidence="3" id="KW-0540">Nuclease</keyword>
<evidence type="ECO:0000256" key="4">
    <source>
        <dbReference type="ARBA" id="ARBA00022801"/>
    </source>
</evidence>
<evidence type="ECO:0000256" key="2">
    <source>
        <dbReference type="ARBA" id="ARBA00019841"/>
    </source>
</evidence>
<dbReference type="PANTHER" id="PTHR30255">
    <property type="entry name" value="SINGLE-STRANDED-DNA-SPECIFIC EXONUCLEASE RECJ"/>
    <property type="match status" value="1"/>
</dbReference>
<comment type="similarity">
    <text evidence="1">Belongs to the RecJ family.</text>
</comment>
<evidence type="ECO:0000259" key="7">
    <source>
        <dbReference type="Pfam" id="PF02272"/>
    </source>
</evidence>
<dbReference type="InterPro" id="IPR004610">
    <property type="entry name" value="RecJ"/>
</dbReference>
<feature type="domain" description="DHHA1" evidence="7">
    <location>
        <begin position="346"/>
        <end position="439"/>
    </location>
</feature>
<dbReference type="InterPro" id="IPR051673">
    <property type="entry name" value="SSDNA_exonuclease_RecJ"/>
</dbReference>
<dbReference type="PANTHER" id="PTHR30255:SF2">
    <property type="entry name" value="SINGLE-STRANDED-DNA-SPECIFIC EXONUCLEASE RECJ"/>
    <property type="match status" value="1"/>
</dbReference>
<evidence type="ECO:0000259" key="6">
    <source>
        <dbReference type="Pfam" id="PF01368"/>
    </source>
</evidence>
<dbReference type="RefSeq" id="WP_249294032.1">
    <property type="nucleotide sequence ID" value="NZ_JACRSV010000001.1"/>
</dbReference>
<keyword evidence="5 9" id="KW-0269">Exonuclease</keyword>
<dbReference type="InterPro" id="IPR041122">
    <property type="entry name" value="RecJ_OB"/>
</dbReference>
<evidence type="ECO:0000256" key="1">
    <source>
        <dbReference type="ARBA" id="ARBA00005915"/>
    </source>
</evidence>
<dbReference type="Pfam" id="PF02272">
    <property type="entry name" value="DHHA1"/>
    <property type="match status" value="1"/>
</dbReference>
<keyword evidence="4" id="KW-0378">Hydrolase</keyword>
<gene>
    <name evidence="9" type="primary">recJ</name>
    <name evidence="9" type="ORF">H8710_03590</name>
</gene>
<comment type="caution">
    <text evidence="9">The sequence shown here is derived from an EMBL/GenBank/DDBJ whole genome shotgun (WGS) entry which is preliminary data.</text>
</comment>
<evidence type="ECO:0000259" key="8">
    <source>
        <dbReference type="Pfam" id="PF17768"/>
    </source>
</evidence>
<evidence type="ECO:0000256" key="3">
    <source>
        <dbReference type="ARBA" id="ARBA00022722"/>
    </source>
</evidence>
<dbReference type="Pfam" id="PF17768">
    <property type="entry name" value="RecJ_OB"/>
    <property type="match status" value="1"/>
</dbReference>
<evidence type="ECO:0000256" key="5">
    <source>
        <dbReference type="ARBA" id="ARBA00022839"/>
    </source>
</evidence>
<accession>A0A926E2Q9</accession>
<dbReference type="Gene3D" id="3.90.1640.30">
    <property type="match status" value="1"/>
</dbReference>
<sequence length="681" mass="74916">MLFSKWRLPRFDVRESRLIQAEYGVSPMIADILAARKLPPVEIAELLDDDFSLEDPMLLPDMEKAVERINQAVDAGEKIAVYGDYDCDGVTATVILVTFLQSMGADVFYYIPERLDEGYGLNAAALDEIKDKGASLVITVDNGISAIKEVEYALAIGLSVVVTDHHQVGAALPAAAAVVNPHRKDYPGDFRELCGAGVALKLCAALDGGDYEQVLESFGALAAVGTVGDIVPLRAENRFLVKKGMEQLPYTENLGLQALMEVSGLKDKPLNAQKIAFGIVPRINAAGRMGSAKLAAELLLCEDEERALQLAREVDALNVSRRNEEDEILLKVQEQLKASPEMLLDRVLVVASEGLNHGVVGIVSSRLINLYGKPNIILSVEGDTATGSARSLGFFSLYQALSACSGLLQKYGGHKAAAGMTINTADIGEFQKEINRYAREFHDKMPAAEQVIDKELHIGDINVDDVQALELLEPCGEGNPQPVFLLRRCVIEAIQPLGGDKHLKLKVNFEGKSIYVLYFRMSTDQFIYPVGSRVDILANLELNEFRDKVSIAVKLRDIRPTGFDDEKMQNADHFYQKIRREEPVERKILAISVPTADELRATYKIIRQLSGREMHMDLLYLRAFAGKINYCKYRLMLDILSELSLVSVAPDFSSVKLCEGAGKVNLEDSAILRGLQDGLNT</sequence>
<dbReference type="Gene3D" id="3.10.310.30">
    <property type="match status" value="1"/>
</dbReference>
<name>A0A926E2Q9_9FIRM</name>
<keyword evidence="10" id="KW-1185">Reference proteome</keyword>
<feature type="domain" description="RecJ OB" evidence="8">
    <location>
        <begin position="452"/>
        <end position="557"/>
    </location>
</feature>
<dbReference type="GO" id="GO:0006310">
    <property type="term" value="P:DNA recombination"/>
    <property type="evidence" value="ECO:0007669"/>
    <property type="project" value="InterPro"/>
</dbReference>
<dbReference type="GO" id="GO:0003676">
    <property type="term" value="F:nucleic acid binding"/>
    <property type="evidence" value="ECO:0007669"/>
    <property type="project" value="InterPro"/>
</dbReference>
<organism evidence="9 10">
    <name type="scientific">Fumia xinanensis</name>
    <dbReference type="NCBI Taxonomy" id="2763659"/>
    <lineage>
        <taxon>Bacteria</taxon>
        <taxon>Bacillati</taxon>
        <taxon>Bacillota</taxon>
        <taxon>Clostridia</taxon>
        <taxon>Eubacteriales</taxon>
        <taxon>Oscillospiraceae</taxon>
        <taxon>Fumia</taxon>
    </lineage>
</organism>
<dbReference type="InterPro" id="IPR003156">
    <property type="entry name" value="DHHA1_dom"/>
</dbReference>
<evidence type="ECO:0000313" key="10">
    <source>
        <dbReference type="Proteomes" id="UP000610760"/>
    </source>
</evidence>
<dbReference type="GO" id="GO:0008409">
    <property type="term" value="F:5'-3' exonuclease activity"/>
    <property type="evidence" value="ECO:0007669"/>
    <property type="project" value="InterPro"/>
</dbReference>
<dbReference type="EMBL" id="JACRSV010000001">
    <property type="protein sequence ID" value="MBC8559147.1"/>
    <property type="molecule type" value="Genomic_DNA"/>
</dbReference>
<dbReference type="SUPFAM" id="SSF64182">
    <property type="entry name" value="DHH phosphoesterases"/>
    <property type="match status" value="1"/>
</dbReference>
<proteinExistence type="inferred from homology"/>
<feature type="domain" description="DDH" evidence="6">
    <location>
        <begin position="78"/>
        <end position="225"/>
    </location>
</feature>
<dbReference type="AlphaFoldDB" id="A0A926E2Q9"/>
<dbReference type="InterPro" id="IPR001667">
    <property type="entry name" value="DDH_dom"/>
</dbReference>
<protein>
    <recommendedName>
        <fullName evidence="2">Single-stranded-DNA-specific exonuclease RecJ</fullName>
    </recommendedName>
</protein>
<reference evidence="9" key="1">
    <citation type="submission" date="2020-08" db="EMBL/GenBank/DDBJ databases">
        <title>Genome public.</title>
        <authorList>
            <person name="Liu C."/>
            <person name="Sun Q."/>
        </authorList>
    </citation>
    <scope>NUCLEOTIDE SEQUENCE</scope>
    <source>
        <strain evidence="9">NSJ-33</strain>
    </source>
</reference>
<dbReference type="NCBIfam" id="TIGR00644">
    <property type="entry name" value="recJ"/>
    <property type="match status" value="1"/>
</dbReference>
<dbReference type="InterPro" id="IPR038763">
    <property type="entry name" value="DHH_sf"/>
</dbReference>
<dbReference type="Pfam" id="PF01368">
    <property type="entry name" value="DHH"/>
    <property type="match status" value="1"/>
</dbReference>